<sequence>MSIINSITDAIITLITVGAGFRCMYIVFQMIYDPDNKDTYIKQLRNTVVAFVLGISTLSIKTIIEAYYR</sequence>
<accession>A0A552VC69</accession>
<keyword evidence="1" id="KW-1133">Transmembrane helix</keyword>
<organism evidence="2 3">
    <name type="scientific">Criibacterium bergeronii</name>
    <dbReference type="NCBI Taxonomy" id="1871336"/>
    <lineage>
        <taxon>Bacteria</taxon>
        <taxon>Bacillati</taxon>
        <taxon>Bacillota</taxon>
        <taxon>Clostridia</taxon>
        <taxon>Peptostreptococcales</taxon>
        <taxon>Filifactoraceae</taxon>
        <taxon>Criibacterium</taxon>
    </lineage>
</organism>
<evidence type="ECO:0000313" key="3">
    <source>
        <dbReference type="Proteomes" id="UP000319424"/>
    </source>
</evidence>
<keyword evidence="1" id="KW-0472">Membrane</keyword>
<name>A0A552VC69_9FIRM</name>
<feature type="transmembrane region" description="Helical" evidence="1">
    <location>
        <begin position="48"/>
        <end position="68"/>
    </location>
</feature>
<dbReference type="Proteomes" id="UP000319424">
    <property type="component" value="Unassembled WGS sequence"/>
</dbReference>
<reference evidence="2 3" key="1">
    <citation type="submission" date="2019-07" db="EMBL/GenBank/DDBJ databases">
        <title>Criibacterium bergeronii gen. nov., sp. nov. isolated from human clinical samples.</title>
        <authorList>
            <person name="Maheux A.F."/>
            <person name="Boudreau D.K."/>
            <person name="Berube E."/>
            <person name="Brodeur S."/>
            <person name="Bernard K.A."/>
            <person name="Abed J.Y."/>
            <person name="Ducrey E."/>
            <person name="Guay E.F."/>
            <person name="Raymond F."/>
            <person name="Corbeil J."/>
            <person name="Domingo M.-C."/>
            <person name="Roy P.H."/>
            <person name="Boissinot M."/>
            <person name="Tocheva E.I."/>
            <person name="Omar R.F."/>
        </authorList>
    </citation>
    <scope>NUCLEOTIDE SEQUENCE [LARGE SCALE GENOMIC DNA]</scope>
    <source>
        <strain evidence="2 3">CCRI-24246</strain>
    </source>
</reference>
<dbReference type="RefSeq" id="WP_144015740.1">
    <property type="nucleotide sequence ID" value="NZ_VJXW01000003.1"/>
</dbReference>
<feature type="transmembrane region" description="Helical" evidence="1">
    <location>
        <begin position="7"/>
        <end position="28"/>
    </location>
</feature>
<dbReference type="EMBL" id="VJXW01000003">
    <property type="protein sequence ID" value="TRW28063.1"/>
    <property type="molecule type" value="Genomic_DNA"/>
</dbReference>
<dbReference type="OrthoDB" id="1778725at2"/>
<gene>
    <name evidence="2" type="ORF">FL857_03465</name>
</gene>
<evidence type="ECO:0000256" key="1">
    <source>
        <dbReference type="SAM" id="Phobius"/>
    </source>
</evidence>
<protein>
    <submittedName>
        <fullName evidence="2">Uncharacterized protein</fullName>
    </submittedName>
</protein>
<proteinExistence type="predicted"/>
<evidence type="ECO:0000313" key="2">
    <source>
        <dbReference type="EMBL" id="TRW28063.1"/>
    </source>
</evidence>
<comment type="caution">
    <text evidence="2">The sequence shown here is derived from an EMBL/GenBank/DDBJ whole genome shotgun (WGS) entry which is preliminary data.</text>
</comment>
<keyword evidence="1" id="KW-0812">Transmembrane</keyword>
<dbReference type="AlphaFoldDB" id="A0A552VC69"/>